<gene>
    <name evidence="2" type="ORF">CLV47_10211</name>
</gene>
<keyword evidence="3" id="KW-1185">Reference proteome</keyword>
<keyword evidence="1" id="KW-0732">Signal</keyword>
<proteinExistence type="predicted"/>
<dbReference type="PANTHER" id="PTHR48228:SF2">
    <property type="entry name" value="E-CINNAMOYL-COA:R-PHENYLLACTATE COA TRANSFERASE LARGE SUBUNIT"/>
    <property type="match status" value="1"/>
</dbReference>
<dbReference type="Gene3D" id="3.30.1540.10">
    <property type="entry name" value="formyl-coa transferase, domain 3"/>
    <property type="match status" value="1"/>
</dbReference>
<dbReference type="InterPro" id="IPR050509">
    <property type="entry name" value="CoA-transferase_III"/>
</dbReference>
<evidence type="ECO:0000313" key="2">
    <source>
        <dbReference type="EMBL" id="PRZ43326.1"/>
    </source>
</evidence>
<feature type="signal peptide" evidence="1">
    <location>
        <begin position="1"/>
        <end position="23"/>
    </location>
</feature>
<sequence>MKKIFEGLKVIDCASFIAAPAAAAVLSDFGADVIKIEPPGAGDPGRQLYTFPGMPKSELNYSWMMDNRSKRGLALDLTKPAGQAVIHKLVGDADVFLTNYPLPVRDKLAIDYDTLALLNDRLVYASFTGFGETGAEATKPGFDMTGWWARSGLMDAVREHHDAEPVRSLPGMGDHPSAMSFFSAIMMGLYERTVTGKGSLVRSSLVSSGVWANGFNAQAALVGAQFEPRPPRAQGGRPLSCYYRCRDDKWIVLTILNETKQWPILVDCIARPELAEDPRFVTQKDRFGHGPELIGILDEVFATKDRSEWQRILLDAGLVFEVVASAEDIPNDQQLIDNGYLVPIVDSEYMTVDSPLTVAGTEKARPTMAPTLGQHSDDVLREAGYDDDAIKDLRAAGVVA</sequence>
<protein>
    <submittedName>
        <fullName evidence="2">Crotonobetainyl-CoA:carnitine CoA-transferase CaiB-like acyl-CoA transferase</fullName>
    </submittedName>
</protein>
<reference evidence="2 3" key="1">
    <citation type="submission" date="2018-03" db="EMBL/GenBank/DDBJ databases">
        <title>Genomic Encyclopedia of Archaeal and Bacterial Type Strains, Phase II (KMG-II): from individual species to whole genera.</title>
        <authorList>
            <person name="Goeker M."/>
        </authorList>
    </citation>
    <scope>NUCLEOTIDE SEQUENCE [LARGE SCALE GENOMIC DNA]</scope>
    <source>
        <strain evidence="2 3">DSM 100065</strain>
    </source>
</reference>
<accession>A0A2T1A413</accession>
<dbReference type="Gene3D" id="3.40.50.10540">
    <property type="entry name" value="Crotonobetainyl-coa:carnitine coa-transferase, domain 1"/>
    <property type="match status" value="1"/>
</dbReference>
<keyword evidence="2" id="KW-0808">Transferase</keyword>
<dbReference type="Pfam" id="PF02515">
    <property type="entry name" value="CoA_transf_3"/>
    <property type="match status" value="1"/>
</dbReference>
<dbReference type="SUPFAM" id="SSF89796">
    <property type="entry name" value="CoA-transferase family III (CaiB/BaiF)"/>
    <property type="match status" value="1"/>
</dbReference>
<dbReference type="InterPro" id="IPR023606">
    <property type="entry name" value="CoA-Trfase_III_dom_1_sf"/>
</dbReference>
<comment type="caution">
    <text evidence="2">The sequence shown here is derived from an EMBL/GenBank/DDBJ whole genome shotgun (WGS) entry which is preliminary data.</text>
</comment>
<evidence type="ECO:0000256" key="1">
    <source>
        <dbReference type="SAM" id="SignalP"/>
    </source>
</evidence>
<feature type="chain" id="PRO_5039493625" evidence="1">
    <location>
        <begin position="24"/>
        <end position="400"/>
    </location>
</feature>
<dbReference type="OrthoDB" id="9797653at2"/>
<dbReference type="RefSeq" id="WP_106347513.1">
    <property type="nucleotide sequence ID" value="NZ_PVUE01000002.1"/>
</dbReference>
<name>A0A2T1A413_9ACTN</name>
<evidence type="ECO:0000313" key="3">
    <source>
        <dbReference type="Proteomes" id="UP000237752"/>
    </source>
</evidence>
<organism evidence="2 3">
    <name type="scientific">Antricoccus suffuscus</name>
    <dbReference type="NCBI Taxonomy" id="1629062"/>
    <lineage>
        <taxon>Bacteria</taxon>
        <taxon>Bacillati</taxon>
        <taxon>Actinomycetota</taxon>
        <taxon>Actinomycetes</taxon>
        <taxon>Geodermatophilales</taxon>
        <taxon>Antricoccaceae</taxon>
        <taxon>Antricoccus</taxon>
    </lineage>
</organism>
<dbReference type="GO" id="GO:0016740">
    <property type="term" value="F:transferase activity"/>
    <property type="evidence" value="ECO:0007669"/>
    <property type="project" value="UniProtKB-KW"/>
</dbReference>
<dbReference type="InterPro" id="IPR003673">
    <property type="entry name" value="CoA-Trfase_fam_III"/>
</dbReference>
<dbReference type="PANTHER" id="PTHR48228">
    <property type="entry name" value="SUCCINYL-COA--D-CITRAMALATE COA-TRANSFERASE"/>
    <property type="match status" value="1"/>
</dbReference>
<dbReference type="AlphaFoldDB" id="A0A2T1A413"/>
<dbReference type="Proteomes" id="UP000237752">
    <property type="component" value="Unassembled WGS sequence"/>
</dbReference>
<dbReference type="InterPro" id="IPR044855">
    <property type="entry name" value="CoA-Trfase_III_dom3_sf"/>
</dbReference>
<dbReference type="EMBL" id="PVUE01000002">
    <property type="protein sequence ID" value="PRZ43326.1"/>
    <property type="molecule type" value="Genomic_DNA"/>
</dbReference>